<dbReference type="PANTHER" id="PTHR31392:SF1">
    <property type="entry name" value="ALPHA-1,3-MANNOSYLTRANSFERASE MNN1-RELATED"/>
    <property type="match status" value="1"/>
</dbReference>
<keyword evidence="11" id="KW-0325">Glycoprotein</keyword>
<dbReference type="InterPro" id="IPR022751">
    <property type="entry name" value="Alpha_mannosyltransferase"/>
</dbReference>
<evidence type="ECO:0000256" key="7">
    <source>
        <dbReference type="ARBA" id="ARBA00022968"/>
    </source>
</evidence>
<keyword evidence="10 12" id="KW-0472">Membrane</keyword>
<evidence type="ECO:0000256" key="5">
    <source>
        <dbReference type="ARBA" id="ARBA00022679"/>
    </source>
</evidence>
<evidence type="ECO:0000313" key="13">
    <source>
        <dbReference type="EMBL" id="CCE72863.1"/>
    </source>
</evidence>
<dbReference type="OMA" id="GHINGED"/>
<dbReference type="Pfam" id="PF11051">
    <property type="entry name" value="Mannosyl_trans3"/>
    <property type="match status" value="1"/>
</dbReference>
<dbReference type="InParanoid" id="G8YU23"/>
<dbReference type="STRING" id="559304.G8YU23"/>
<comment type="similarity">
    <text evidence="3">Belongs to the MNN1/MNT family.</text>
</comment>
<evidence type="ECO:0000313" key="15">
    <source>
        <dbReference type="Proteomes" id="UP000005222"/>
    </source>
</evidence>
<name>G8YU23_PICSO</name>
<dbReference type="SUPFAM" id="SSF53448">
    <property type="entry name" value="Nucleotide-diphospho-sugar transferases"/>
    <property type="match status" value="1"/>
</dbReference>
<feature type="transmembrane region" description="Helical" evidence="12">
    <location>
        <begin position="21"/>
        <end position="39"/>
    </location>
</feature>
<evidence type="ECO:0000256" key="12">
    <source>
        <dbReference type="SAM" id="Phobius"/>
    </source>
</evidence>
<comment type="subcellular location">
    <subcellularLocation>
        <location evidence="1">Golgi apparatus membrane</location>
        <topology evidence="1">Single-pass type II membrane protein</topology>
    </subcellularLocation>
</comment>
<reference evidence="14" key="1">
    <citation type="submission" date="2011-10" db="EMBL/GenBank/DDBJ databases">
        <authorList>
            <person name="Genoscope - CEA"/>
        </authorList>
    </citation>
    <scope>NUCLEOTIDE SEQUENCE</scope>
    <source>
        <strain evidence="14">CBS 7064</strain>
    </source>
</reference>
<dbReference type="EMBL" id="FO082059">
    <property type="protein sequence ID" value="CCE72863.1"/>
    <property type="molecule type" value="Genomic_DNA"/>
</dbReference>
<evidence type="ECO:0000256" key="3">
    <source>
        <dbReference type="ARBA" id="ARBA00009105"/>
    </source>
</evidence>
<proteinExistence type="inferred from homology"/>
<evidence type="ECO:0000256" key="9">
    <source>
        <dbReference type="ARBA" id="ARBA00023034"/>
    </source>
</evidence>
<dbReference type="GO" id="GO:0046354">
    <property type="term" value="P:mannan biosynthetic process"/>
    <property type="evidence" value="ECO:0007669"/>
    <property type="project" value="UniProtKB-ARBA"/>
</dbReference>
<dbReference type="GO" id="GO:0000139">
    <property type="term" value="C:Golgi membrane"/>
    <property type="evidence" value="ECO:0007669"/>
    <property type="project" value="UniProtKB-SubCell"/>
</dbReference>
<dbReference type="OrthoDB" id="430354at2759"/>
<keyword evidence="9" id="KW-0333">Golgi apparatus</keyword>
<dbReference type="PANTHER" id="PTHR31392">
    <property type="entry name" value="ALPHA-1,3-MANNOSYLTRANSFERASE MNN1-RELATED"/>
    <property type="match status" value="1"/>
</dbReference>
<keyword evidence="7" id="KW-0735">Signal-anchor</keyword>
<sequence>MLNKIKFRSPRFPPKHFRNSVLLLTVLGWIVIFGQWFSYQGNQLKGYTDEEILSQELSDTAEVERFNLEQDDILQVILKHLDVHDVPKPRDMHSTVYDRILQNHKLGSVLGDLSYDERCNLFFSNIYASDLDWFVDPEFWFPSHSGTGFTLDFDDFKSQKKQEVREIIANDKRISPDAVDDEELENRLMVRYKFALARVTANEQKAADYISLVRNFNRCYLSSISKVQSTSDEEFVKKQSKFINSFHSSEEQTGKLEPFTPTLEESYIGHNIKLNRRELETRIYRWMSLTYPLYERWNGEKLFSPPVMSNYIKDKTVLKSSSKDHEKFGKIKSSKDSHEKCFLQNFRENINGKGLVLTISDSHVDDAVRLIHVLRALNNKYPIQFVSYDGLSPTSKKRLIHAAREIFADLPKSFEKVHQYFPDNYLDDKTGGLPKQEIWFVNVRNVIRSNYRFKFGGYSNKFLAAMFNSFAEYILLDADSVPVQNPEYFFNLPGYKEKGAFFYKDRKAFVFRADEDGDLFKILAPTAVDYAMFNIPLMSDEHLKIPFFEGMYHQMESGLVVINRNLHFSSTLMMIHLNFFHSVTEKLHGDKELFWLGFLINGDNDFVFNSLDAAAIGDEKAMIRPDTNEKTRAHRVCSTHPGHIDGYDNQTLLWFNSGYKVCGKPLVKSWQDEFEKNTLFPEIKLPEELKTFYESPFKIKKAVVPPFLGKLHCFFPNPDHEPDKAWIMEEQCGGYIWCAHSFLGKLEDEEAQLQGRTGIYVEFDQKSQDLYSYFGDIWMGAE</sequence>
<dbReference type="Proteomes" id="UP000005222">
    <property type="component" value="Chromosome A"/>
</dbReference>
<organism evidence="14 15">
    <name type="scientific">Pichia sorbitophila (strain ATCC MYA-4447 / BCRC 22081 / CBS 7064 / NBRC 10061 / NRRL Y-12695)</name>
    <name type="common">Hybrid yeast</name>
    <dbReference type="NCBI Taxonomy" id="559304"/>
    <lineage>
        <taxon>Eukaryota</taxon>
        <taxon>Fungi</taxon>
        <taxon>Dikarya</taxon>
        <taxon>Ascomycota</taxon>
        <taxon>Saccharomycotina</taxon>
        <taxon>Pichiomycetes</taxon>
        <taxon>Debaryomycetaceae</taxon>
        <taxon>Millerozyma</taxon>
    </lineage>
</organism>
<evidence type="ECO:0000256" key="6">
    <source>
        <dbReference type="ARBA" id="ARBA00022692"/>
    </source>
</evidence>
<evidence type="ECO:0000256" key="1">
    <source>
        <dbReference type="ARBA" id="ARBA00004323"/>
    </source>
</evidence>
<keyword evidence="8 12" id="KW-1133">Transmembrane helix</keyword>
<keyword evidence="5" id="KW-0808">Transferase</keyword>
<dbReference type="GO" id="GO:0006493">
    <property type="term" value="P:protein O-linked glycosylation"/>
    <property type="evidence" value="ECO:0007669"/>
    <property type="project" value="TreeGrafter"/>
</dbReference>
<dbReference type="eggNOG" id="ENOG502RZ48">
    <property type="taxonomic scope" value="Eukaryota"/>
</dbReference>
<evidence type="ECO:0000256" key="10">
    <source>
        <dbReference type="ARBA" id="ARBA00023136"/>
    </source>
</evidence>
<evidence type="ECO:0000256" key="11">
    <source>
        <dbReference type="ARBA" id="ARBA00023180"/>
    </source>
</evidence>
<dbReference type="InterPro" id="IPR029044">
    <property type="entry name" value="Nucleotide-diphossugar_trans"/>
</dbReference>
<evidence type="ECO:0000256" key="8">
    <source>
        <dbReference type="ARBA" id="ARBA00022989"/>
    </source>
</evidence>
<dbReference type="GO" id="GO:0000033">
    <property type="term" value="F:alpha-1,3-mannosyltransferase activity"/>
    <property type="evidence" value="ECO:0007669"/>
    <property type="project" value="TreeGrafter"/>
</dbReference>
<dbReference type="Proteomes" id="UP000005222">
    <property type="component" value="Chromosome B"/>
</dbReference>
<dbReference type="UniPathway" id="UPA00378"/>
<protein>
    <submittedName>
        <fullName evidence="14">Piso0_000464 protein</fullName>
    </submittedName>
</protein>
<dbReference type="AlphaFoldDB" id="G8YU23"/>
<accession>G8YU23</accession>
<dbReference type="EMBL" id="FO082058">
    <property type="protein sequence ID" value="CCE73424.1"/>
    <property type="molecule type" value="Genomic_DNA"/>
</dbReference>
<reference evidence="15" key="2">
    <citation type="journal article" date="2012" name="G3 (Bethesda)">
        <title>Pichia sorbitophila, an interspecies yeast hybrid reveals early steps of genome resolution following polyploidization.</title>
        <authorList>
            <person name="Leh Louis V."/>
            <person name="Despons L."/>
            <person name="Friedrich A."/>
            <person name="Martin T."/>
            <person name="Durrens P."/>
            <person name="Casaregola S."/>
            <person name="Neuveglise C."/>
            <person name="Fairhead C."/>
            <person name="Marck C."/>
            <person name="Cruz J.A."/>
            <person name="Straub M.L."/>
            <person name="Kugler V."/>
            <person name="Sacerdot C."/>
            <person name="Uzunov Z."/>
            <person name="Thierry A."/>
            <person name="Weiss S."/>
            <person name="Bleykasten C."/>
            <person name="De Montigny J."/>
            <person name="Jacques N."/>
            <person name="Jung P."/>
            <person name="Lemaire M."/>
            <person name="Mallet S."/>
            <person name="Morel G."/>
            <person name="Richard G.F."/>
            <person name="Sarkar A."/>
            <person name="Savel G."/>
            <person name="Schacherer J."/>
            <person name="Seret M.L."/>
            <person name="Talla E."/>
            <person name="Samson G."/>
            <person name="Jubin C."/>
            <person name="Poulain J."/>
            <person name="Vacherie B."/>
            <person name="Barbe V."/>
            <person name="Pelletier E."/>
            <person name="Sherman D.J."/>
            <person name="Westhof E."/>
            <person name="Weissenbach J."/>
            <person name="Baret P.V."/>
            <person name="Wincker P."/>
            <person name="Gaillardin C."/>
            <person name="Dujon B."/>
            <person name="Souciet J.L."/>
        </authorList>
    </citation>
    <scope>NUCLEOTIDE SEQUENCE [LARGE SCALE GENOMIC DNA]</scope>
    <source>
        <strain evidence="15">ATCC MYA-4447 / BCRC 22081 / CBS 7064 / NBRC 10061 / NRRL Y-12695</strain>
    </source>
</reference>
<keyword evidence="15" id="KW-1185">Reference proteome</keyword>
<keyword evidence="6 12" id="KW-0812">Transmembrane</keyword>
<evidence type="ECO:0000256" key="2">
    <source>
        <dbReference type="ARBA" id="ARBA00004922"/>
    </source>
</evidence>
<keyword evidence="4" id="KW-0328">Glycosyltransferase</keyword>
<evidence type="ECO:0000256" key="4">
    <source>
        <dbReference type="ARBA" id="ARBA00022676"/>
    </source>
</evidence>
<dbReference type="HOGENOM" id="CLU_015387_0_0_1"/>
<evidence type="ECO:0000313" key="14">
    <source>
        <dbReference type="EMBL" id="CCE73424.1"/>
    </source>
</evidence>
<gene>
    <name evidence="14" type="primary">Piso0_000464</name>
    <name evidence="13" type="ORF">GNLVRS01_PISO0A09922g</name>
    <name evidence="14" type="ORF">GNLVRS01_PISO0B09989g</name>
</gene>
<comment type="pathway">
    <text evidence="2">Protein modification; protein glycosylation.</text>
</comment>